<evidence type="ECO:0000313" key="2">
    <source>
        <dbReference type="EMBL" id="MFB9775379.1"/>
    </source>
</evidence>
<proteinExistence type="predicted"/>
<reference evidence="2 3" key="1">
    <citation type="submission" date="2024-09" db="EMBL/GenBank/DDBJ databases">
        <authorList>
            <person name="Sun Q."/>
            <person name="Mori K."/>
        </authorList>
    </citation>
    <scope>NUCLEOTIDE SEQUENCE [LARGE SCALE GENOMIC DNA]</scope>
    <source>
        <strain evidence="2 3">JCM 11683</strain>
    </source>
</reference>
<name>A0ABV5WYX7_9MICO</name>
<gene>
    <name evidence="2" type="ORF">ACFFN1_02970</name>
</gene>
<dbReference type="Proteomes" id="UP001589707">
    <property type="component" value="Unassembled WGS sequence"/>
</dbReference>
<dbReference type="RefSeq" id="WP_376838459.1">
    <property type="nucleotide sequence ID" value="NZ_JBHMAU010000025.1"/>
</dbReference>
<organism evidence="2 3">
    <name type="scientific">Brevibacterium otitidis</name>
    <dbReference type="NCBI Taxonomy" id="53364"/>
    <lineage>
        <taxon>Bacteria</taxon>
        <taxon>Bacillati</taxon>
        <taxon>Actinomycetota</taxon>
        <taxon>Actinomycetes</taxon>
        <taxon>Micrococcales</taxon>
        <taxon>Brevibacteriaceae</taxon>
        <taxon>Brevibacterium</taxon>
    </lineage>
</organism>
<dbReference type="EMBL" id="JBHMAU010000025">
    <property type="protein sequence ID" value="MFB9775379.1"/>
    <property type="molecule type" value="Genomic_DNA"/>
</dbReference>
<evidence type="ECO:0000313" key="3">
    <source>
        <dbReference type="Proteomes" id="UP001589707"/>
    </source>
</evidence>
<keyword evidence="3" id="KW-1185">Reference proteome</keyword>
<comment type="caution">
    <text evidence="2">The sequence shown here is derived from an EMBL/GenBank/DDBJ whole genome shotgun (WGS) entry which is preliminary data.</text>
</comment>
<feature type="region of interest" description="Disordered" evidence="1">
    <location>
        <begin position="76"/>
        <end position="98"/>
    </location>
</feature>
<protein>
    <submittedName>
        <fullName evidence="2">Uncharacterized protein</fullName>
    </submittedName>
</protein>
<accession>A0ABV5WYX7</accession>
<sequence>MQKVYSVVELQDGSILPPERITLPDRIRYETAARANGWNAETTPVTAQAFLAWAATERAGHHTLPWDEFITTAVEATATQDEEQPTVPPTHPAPIAGS</sequence>
<evidence type="ECO:0000256" key="1">
    <source>
        <dbReference type="SAM" id="MobiDB-lite"/>
    </source>
</evidence>